<keyword evidence="2" id="KW-1133">Transmembrane helix</keyword>
<feature type="transmembrane region" description="Helical" evidence="2">
    <location>
        <begin position="16"/>
        <end position="36"/>
    </location>
</feature>
<evidence type="ECO:0000256" key="2">
    <source>
        <dbReference type="SAM" id="Phobius"/>
    </source>
</evidence>
<sequence>MGPVKPPVYEVSVRKIIACFIGLCFYTSVLVISAIVSQVLGPLLLLLFSLFFFVLYAAVEHYDVRDIDIPSQFYHPDLLPHKEYLALKRKYEDAKNGLYKIQNNGLPLTEEEKTELLKDYREVVDSLKPILDAQNELRLLCRFKTLFGYIETRAVYNENFDWEKVDSDDESITDIHDSAESESENDTNDEAVATTEVIEAEKPSDFQPPQPFEITVQTSENESNVENLQKTADMEKMMKQLEILQNQFAEIKAENETLKESIEQILESKTVF</sequence>
<organism evidence="3 4">
    <name type="scientific">Panagrolaimus davidi</name>
    <dbReference type="NCBI Taxonomy" id="227884"/>
    <lineage>
        <taxon>Eukaryota</taxon>
        <taxon>Metazoa</taxon>
        <taxon>Ecdysozoa</taxon>
        <taxon>Nematoda</taxon>
        <taxon>Chromadorea</taxon>
        <taxon>Rhabditida</taxon>
        <taxon>Tylenchina</taxon>
        <taxon>Panagrolaimomorpha</taxon>
        <taxon>Panagrolaimoidea</taxon>
        <taxon>Panagrolaimidae</taxon>
        <taxon>Panagrolaimus</taxon>
    </lineage>
</organism>
<name>A0A914P9D1_9BILA</name>
<keyword evidence="2" id="KW-0472">Membrane</keyword>
<evidence type="ECO:0000313" key="3">
    <source>
        <dbReference type="Proteomes" id="UP000887578"/>
    </source>
</evidence>
<keyword evidence="1" id="KW-0175">Coiled coil</keyword>
<dbReference type="AlphaFoldDB" id="A0A914P9D1"/>
<keyword evidence="3" id="KW-1185">Reference proteome</keyword>
<accession>A0A914P9D1</accession>
<dbReference type="Proteomes" id="UP000887578">
    <property type="component" value="Unplaced"/>
</dbReference>
<reference evidence="4" key="1">
    <citation type="submission" date="2022-11" db="UniProtKB">
        <authorList>
            <consortium name="WormBaseParasite"/>
        </authorList>
    </citation>
    <scope>IDENTIFICATION</scope>
</reference>
<dbReference type="WBParaSite" id="PDA_v2.g14672.t1">
    <property type="protein sequence ID" value="PDA_v2.g14672.t1"/>
    <property type="gene ID" value="PDA_v2.g14672"/>
</dbReference>
<feature type="transmembrane region" description="Helical" evidence="2">
    <location>
        <begin position="42"/>
        <end position="59"/>
    </location>
</feature>
<feature type="coiled-coil region" evidence="1">
    <location>
        <begin position="227"/>
        <end position="268"/>
    </location>
</feature>
<evidence type="ECO:0000256" key="1">
    <source>
        <dbReference type="SAM" id="Coils"/>
    </source>
</evidence>
<proteinExistence type="predicted"/>
<evidence type="ECO:0000313" key="4">
    <source>
        <dbReference type="WBParaSite" id="PDA_v2.g14672.t1"/>
    </source>
</evidence>
<protein>
    <submittedName>
        <fullName evidence="4">Uncharacterized protein</fullName>
    </submittedName>
</protein>
<keyword evidence="2" id="KW-0812">Transmembrane</keyword>